<comment type="pathway">
    <text evidence="2">Bacterial outer membrane biogenesis; LPS O-antigen biosynthesis.</text>
</comment>
<evidence type="ECO:0000313" key="14">
    <source>
        <dbReference type="Proteomes" id="UP000231644"/>
    </source>
</evidence>
<dbReference type="AlphaFoldDB" id="A0A1I1Q9Y4"/>
<evidence type="ECO:0000256" key="10">
    <source>
        <dbReference type="PROSITE-ProRule" id="PRU00703"/>
    </source>
</evidence>
<dbReference type="RefSeq" id="WP_093454895.1">
    <property type="nucleotide sequence ID" value="NZ_FNZG01000006.1"/>
</dbReference>
<dbReference type="OrthoDB" id="9768668at2"/>
<keyword evidence="5 11" id="KW-0663">Pyridoxal phosphate</keyword>
<dbReference type="Pfam" id="PF00571">
    <property type="entry name" value="CBS"/>
    <property type="match status" value="2"/>
</dbReference>
<dbReference type="InterPro" id="IPR000644">
    <property type="entry name" value="CBS_dom"/>
</dbReference>
<organism evidence="13 14">
    <name type="scientific">Pseudooceanicola nitratireducens</name>
    <dbReference type="NCBI Taxonomy" id="517719"/>
    <lineage>
        <taxon>Bacteria</taxon>
        <taxon>Pseudomonadati</taxon>
        <taxon>Pseudomonadota</taxon>
        <taxon>Alphaproteobacteria</taxon>
        <taxon>Rhodobacterales</taxon>
        <taxon>Paracoccaceae</taxon>
        <taxon>Pseudooceanicola</taxon>
    </lineage>
</organism>
<dbReference type="InterPro" id="IPR046342">
    <property type="entry name" value="CBS_dom_sf"/>
</dbReference>
<comment type="cofactor">
    <cofactor evidence="1">
        <name>pyridoxal 5'-phosphate</name>
        <dbReference type="ChEBI" id="CHEBI:597326"/>
    </cofactor>
</comment>
<dbReference type="Gene3D" id="3.40.640.10">
    <property type="entry name" value="Type I PLP-dependent aspartate aminotransferase-like (Major domain)"/>
    <property type="match status" value="1"/>
</dbReference>
<keyword evidence="14" id="KW-1185">Reference proteome</keyword>
<dbReference type="CDD" id="cd00616">
    <property type="entry name" value="AHBA_syn"/>
    <property type="match status" value="1"/>
</dbReference>
<evidence type="ECO:0000256" key="1">
    <source>
        <dbReference type="ARBA" id="ARBA00001933"/>
    </source>
</evidence>
<protein>
    <recommendedName>
        <fullName evidence="9">GDP-perosamine synthase</fullName>
        <ecNumber evidence="8">2.6.1.102</ecNumber>
    </recommendedName>
</protein>
<dbReference type="GO" id="GO:0030170">
    <property type="term" value="F:pyridoxal phosphate binding"/>
    <property type="evidence" value="ECO:0007669"/>
    <property type="project" value="TreeGrafter"/>
</dbReference>
<keyword evidence="10" id="KW-0129">CBS domain</keyword>
<evidence type="ECO:0000256" key="8">
    <source>
        <dbReference type="ARBA" id="ARBA00066317"/>
    </source>
</evidence>
<dbReference type="EC" id="2.6.1.102" evidence="8"/>
<sequence length="486" mass="53119">MKEITILASDTLRDALQLLDRSARGILVMTGTDGGVLRTITDGDIRRMLLNGAALEDDLATLPQKTPVTAPDTTSRAGMLELLDQHRIDHLPVVDATGRLVDLQDRKSLSQRIFLSAPHMGDAEREFVEQAFETNWIAPIGPNVDAFEQEICAMLGIRAAAALSSGSAALHLAMRLLNVGTGDVVFCSSLTFIASANPILYQGAEPVFIDSEPDSWNMSPAALERALEDARRAGKLPKAILIVNLYGQSADMDPLMALADAYGVPVIEDAAESLGATYKGRNSGTIGHLGVFSFNGNKIITTSGGGMLVSEDADMIQRARFLSTQAREPALHYEHKEIGYNYRMSNILAGIGRGQLQVLGKRVAARRALFDTYRARLGHIDGLSWMAEPDWSYSNRWLSVCLLDPARMSKSPLAVMQALSDEMIEARPVWKPLHRQPVFEGCRYYTHSNESTSDRFFETGICLPSGSNMTDADVDRIIDTLCATME</sequence>
<dbReference type="Proteomes" id="UP000231644">
    <property type="component" value="Unassembled WGS sequence"/>
</dbReference>
<dbReference type="PANTHER" id="PTHR30244:SF34">
    <property type="entry name" value="DTDP-4-AMINO-4,6-DIDEOXYGALACTOSE TRANSAMINASE"/>
    <property type="match status" value="1"/>
</dbReference>
<dbReference type="InterPro" id="IPR015424">
    <property type="entry name" value="PyrdxlP-dep_Trfase"/>
</dbReference>
<dbReference type="Pfam" id="PF01041">
    <property type="entry name" value="DegT_DnrJ_EryC1"/>
    <property type="match status" value="1"/>
</dbReference>
<evidence type="ECO:0000256" key="7">
    <source>
        <dbReference type="ARBA" id="ARBA00051587"/>
    </source>
</evidence>
<evidence type="ECO:0000256" key="6">
    <source>
        <dbReference type="ARBA" id="ARBA00037999"/>
    </source>
</evidence>
<dbReference type="EMBL" id="FOLX01000003">
    <property type="protein sequence ID" value="SFD18944.1"/>
    <property type="molecule type" value="Genomic_DNA"/>
</dbReference>
<dbReference type="InterPro" id="IPR000653">
    <property type="entry name" value="DegT/StrS_aminotransferase"/>
</dbReference>
<dbReference type="STRING" id="517719.SAMN05421762_3550"/>
<evidence type="ECO:0000256" key="3">
    <source>
        <dbReference type="ARBA" id="ARBA00022576"/>
    </source>
</evidence>
<name>A0A1I1Q9Y4_9RHOB</name>
<dbReference type="PANTHER" id="PTHR30244">
    <property type="entry name" value="TRANSAMINASE"/>
    <property type="match status" value="1"/>
</dbReference>
<evidence type="ECO:0000256" key="2">
    <source>
        <dbReference type="ARBA" id="ARBA00005125"/>
    </source>
</evidence>
<comment type="catalytic activity">
    <reaction evidence="7">
        <text>GDP-alpha-D-perosamine + 2-oxoglutarate = GDP-4-dehydro-alpha-D-rhamnose + L-glutamate</text>
        <dbReference type="Rhea" id="RHEA:36779"/>
        <dbReference type="ChEBI" id="CHEBI:16810"/>
        <dbReference type="ChEBI" id="CHEBI:29985"/>
        <dbReference type="ChEBI" id="CHEBI:57964"/>
        <dbReference type="ChEBI" id="CHEBI:73996"/>
        <dbReference type="EC" id="2.6.1.102"/>
    </reaction>
</comment>
<dbReference type="PROSITE" id="PS51371">
    <property type="entry name" value="CBS"/>
    <property type="match status" value="1"/>
</dbReference>
<accession>A0A1I1Q9Y4</accession>
<dbReference type="InterPro" id="IPR015422">
    <property type="entry name" value="PyrdxlP-dep_Trfase_small"/>
</dbReference>
<proteinExistence type="inferred from homology"/>
<dbReference type="Gene3D" id="3.90.1150.10">
    <property type="entry name" value="Aspartate Aminotransferase, domain 1"/>
    <property type="match status" value="1"/>
</dbReference>
<reference evidence="13 14" key="1">
    <citation type="submission" date="2016-10" db="EMBL/GenBank/DDBJ databases">
        <authorList>
            <person name="de Groot N.N."/>
        </authorList>
    </citation>
    <scope>NUCLEOTIDE SEQUENCE [LARGE SCALE GENOMIC DNA]</scope>
    <source>
        <strain evidence="13 14">DSM 29619</strain>
    </source>
</reference>
<feature type="domain" description="CBS" evidence="12">
    <location>
        <begin position="63"/>
        <end position="123"/>
    </location>
</feature>
<evidence type="ECO:0000256" key="5">
    <source>
        <dbReference type="ARBA" id="ARBA00022898"/>
    </source>
</evidence>
<dbReference type="GO" id="GO:0102933">
    <property type="term" value="F:GDP-4-dehydro-6-deoxy-D-mannose-4-aminotransferase activity"/>
    <property type="evidence" value="ECO:0007669"/>
    <property type="project" value="UniProtKB-EC"/>
</dbReference>
<dbReference type="FunFam" id="3.40.640.10:FF:000090">
    <property type="entry name" value="Pyridoxal phosphate-dependent aminotransferase"/>
    <property type="match status" value="1"/>
</dbReference>
<evidence type="ECO:0000256" key="4">
    <source>
        <dbReference type="ARBA" id="ARBA00022679"/>
    </source>
</evidence>
<dbReference type="SMART" id="SM00116">
    <property type="entry name" value="CBS"/>
    <property type="match status" value="2"/>
</dbReference>
<evidence type="ECO:0000313" key="13">
    <source>
        <dbReference type="EMBL" id="SFD18944.1"/>
    </source>
</evidence>
<evidence type="ECO:0000259" key="12">
    <source>
        <dbReference type="PROSITE" id="PS51371"/>
    </source>
</evidence>
<dbReference type="SUPFAM" id="SSF53383">
    <property type="entry name" value="PLP-dependent transferases"/>
    <property type="match status" value="1"/>
</dbReference>
<dbReference type="GO" id="GO:0000271">
    <property type="term" value="P:polysaccharide biosynthetic process"/>
    <property type="evidence" value="ECO:0007669"/>
    <property type="project" value="TreeGrafter"/>
</dbReference>
<keyword evidence="3" id="KW-0032">Aminotransferase</keyword>
<gene>
    <name evidence="13" type="ORF">SAMN05421762_3550</name>
</gene>
<dbReference type="InterPro" id="IPR015421">
    <property type="entry name" value="PyrdxlP-dep_Trfase_major"/>
</dbReference>
<keyword evidence="4" id="KW-0808">Transferase</keyword>
<dbReference type="SUPFAM" id="SSF54631">
    <property type="entry name" value="CBS-domain pair"/>
    <property type="match status" value="1"/>
</dbReference>
<evidence type="ECO:0000256" key="11">
    <source>
        <dbReference type="RuleBase" id="RU004508"/>
    </source>
</evidence>
<dbReference type="Gene3D" id="3.10.580.10">
    <property type="entry name" value="CBS-domain"/>
    <property type="match status" value="1"/>
</dbReference>
<evidence type="ECO:0000256" key="9">
    <source>
        <dbReference type="ARBA" id="ARBA00074221"/>
    </source>
</evidence>
<comment type="similarity">
    <text evidence="6 11">Belongs to the DegT/DnrJ/EryC1 family.</text>
</comment>